<feature type="transmembrane region" description="Helical" evidence="7">
    <location>
        <begin position="121"/>
        <end position="146"/>
    </location>
</feature>
<keyword evidence="2" id="KW-1003">Cell membrane</keyword>
<name>A0ABV5LNH9_9ACTN</name>
<gene>
    <name evidence="10" type="ORF">ACFFVI_01320</name>
</gene>
<dbReference type="GO" id="GO:0052621">
    <property type="term" value="F:diguanylate cyclase activity"/>
    <property type="evidence" value="ECO:0007669"/>
    <property type="project" value="UniProtKB-EC"/>
</dbReference>
<feature type="transmembrane region" description="Helical" evidence="7">
    <location>
        <begin position="279"/>
        <end position="302"/>
    </location>
</feature>
<dbReference type="InterPro" id="IPR000014">
    <property type="entry name" value="PAS"/>
</dbReference>
<dbReference type="InterPro" id="IPR043128">
    <property type="entry name" value="Rev_trsase/Diguanyl_cyclase"/>
</dbReference>
<keyword evidence="3 7" id="KW-0812">Transmembrane</keyword>
<feature type="transmembrane region" description="Helical" evidence="7">
    <location>
        <begin position="250"/>
        <end position="267"/>
    </location>
</feature>
<dbReference type="Pfam" id="PF05231">
    <property type="entry name" value="MASE1"/>
    <property type="match status" value="1"/>
</dbReference>
<evidence type="ECO:0000256" key="4">
    <source>
        <dbReference type="ARBA" id="ARBA00022989"/>
    </source>
</evidence>
<evidence type="ECO:0000259" key="8">
    <source>
        <dbReference type="PROSITE" id="PS50112"/>
    </source>
</evidence>
<feature type="region of interest" description="Disordered" evidence="6">
    <location>
        <begin position="804"/>
        <end position="827"/>
    </location>
</feature>
<dbReference type="Gene3D" id="3.30.450.40">
    <property type="match status" value="1"/>
</dbReference>
<dbReference type="InterPro" id="IPR050469">
    <property type="entry name" value="Diguanylate_Cyclase"/>
</dbReference>
<accession>A0ABV5LNH9</accession>
<sequence>MTRNGLLSSLGFGVLFAVAVLVGRLTILDGTSLSLVWPAAGVATLWFSVQREQRTLPLDLALLAGITVTGNLLTGAAPTLAAAFVGVNVVQVLVFHRLFALFGSHLWGAGGWAPMSSIRDLGGITVAALVASTAGAGLGSLALALTSGSFSGQAAAVWFARNVVAVLLVTVVGLRLTWLGTPAARAALGPRLRDRLELPRGGRLVEFVLTLLLSSGAYVLVFLVINGVPIGFSLLVITVWVAVRYPTTQVLLYSTAGGIFAVAATLADHGPFATVASDAVQALVIQFYILVLAGTGLLLALGRDDRVLLVTRLGVQAEENARQRRLLQVALDEVERSDELNTAVLDTAGVGIVVCDAEGRLLRFNDEARRWHGLDADASLDPTQHGDVYGLFRADGRTPLPAAEVPLHRAMADGSVSDAEMVIATTGRDPMLVVCTGRVVRTEDGRRLGAVVVMQDVTRDRARERALREAHGDLGAAHAELAARSRELSRHVVEVETLARATRAVVGADDPRQAICEAMLDLTGADGAYLLQPDENGVLVSTASVGLPPGLRLRTDPRTQSSLPAMVMAGREQLFVADVAAHPAASADFIAACGTVSGVWQPVLLPGGRATGVLGVFWQSRMPAITSTLSALLQGLAGEVAHTVERQDLLARLAEAAQHDALTGLTNRRQWDTIAQAEVARATRTGVPLTFMIVDLDHFKRFNDTFGHLQGDELLRGFAGAASQQLREVDTLARWGGEEFCVALPGCTAIEAIVVADRIRGVVPQGQTCTIGIAQWRPEETPAQVLGRADSALYRGKQSGRDLSVVAPALPPRPLRDAPSQELLTSS</sequence>
<evidence type="ECO:0000256" key="1">
    <source>
        <dbReference type="ARBA" id="ARBA00004651"/>
    </source>
</evidence>
<comment type="subcellular location">
    <subcellularLocation>
        <location evidence="1">Cell membrane</location>
        <topology evidence="1">Multi-pass membrane protein</topology>
    </subcellularLocation>
</comment>
<feature type="domain" description="PAS" evidence="8">
    <location>
        <begin position="337"/>
        <end position="414"/>
    </location>
</feature>
<dbReference type="InterPro" id="IPR000160">
    <property type="entry name" value="GGDEF_dom"/>
</dbReference>
<evidence type="ECO:0000259" key="9">
    <source>
        <dbReference type="PROSITE" id="PS50887"/>
    </source>
</evidence>
<feature type="transmembrane region" description="Helical" evidence="7">
    <location>
        <begin position="7"/>
        <end position="27"/>
    </location>
</feature>
<keyword evidence="10" id="KW-0808">Transferase</keyword>
<reference evidence="10 11" key="1">
    <citation type="submission" date="2024-09" db="EMBL/GenBank/DDBJ databases">
        <authorList>
            <person name="Sun Q."/>
            <person name="Mori K."/>
        </authorList>
    </citation>
    <scope>NUCLEOTIDE SEQUENCE [LARGE SCALE GENOMIC DNA]</scope>
    <source>
        <strain evidence="10 11">TISTR 1856</strain>
    </source>
</reference>
<evidence type="ECO:0000256" key="6">
    <source>
        <dbReference type="SAM" id="MobiDB-lite"/>
    </source>
</evidence>
<dbReference type="CDD" id="cd01949">
    <property type="entry name" value="GGDEF"/>
    <property type="match status" value="1"/>
</dbReference>
<dbReference type="Pfam" id="PF13185">
    <property type="entry name" value="GAF_2"/>
    <property type="match status" value="1"/>
</dbReference>
<dbReference type="InterPro" id="IPR029016">
    <property type="entry name" value="GAF-like_dom_sf"/>
</dbReference>
<dbReference type="EMBL" id="JBHMDM010000001">
    <property type="protein sequence ID" value="MFB9375597.1"/>
    <property type="molecule type" value="Genomic_DNA"/>
</dbReference>
<dbReference type="PROSITE" id="PS50112">
    <property type="entry name" value="PAS"/>
    <property type="match status" value="1"/>
</dbReference>
<dbReference type="PANTHER" id="PTHR45138">
    <property type="entry name" value="REGULATORY COMPONENTS OF SENSORY TRANSDUCTION SYSTEM"/>
    <property type="match status" value="1"/>
</dbReference>
<dbReference type="Proteomes" id="UP001589748">
    <property type="component" value="Unassembled WGS sequence"/>
</dbReference>
<dbReference type="InterPro" id="IPR035965">
    <property type="entry name" value="PAS-like_dom_sf"/>
</dbReference>
<dbReference type="SUPFAM" id="SSF55785">
    <property type="entry name" value="PYP-like sensor domain (PAS domain)"/>
    <property type="match status" value="1"/>
</dbReference>
<dbReference type="RefSeq" id="WP_380140245.1">
    <property type="nucleotide sequence ID" value="NZ_JBHLUI010000012.1"/>
</dbReference>
<dbReference type="InterPro" id="IPR007895">
    <property type="entry name" value="MASE1"/>
</dbReference>
<proteinExistence type="predicted"/>
<evidence type="ECO:0000313" key="11">
    <source>
        <dbReference type="Proteomes" id="UP001589748"/>
    </source>
</evidence>
<dbReference type="Pfam" id="PF00990">
    <property type="entry name" value="GGDEF"/>
    <property type="match status" value="1"/>
</dbReference>
<keyword evidence="4 7" id="KW-1133">Transmembrane helix</keyword>
<evidence type="ECO:0000256" key="7">
    <source>
        <dbReference type="SAM" id="Phobius"/>
    </source>
</evidence>
<dbReference type="SMART" id="SM00267">
    <property type="entry name" value="GGDEF"/>
    <property type="match status" value="1"/>
</dbReference>
<keyword evidence="10" id="KW-0548">Nucleotidyltransferase</keyword>
<protein>
    <submittedName>
        <fullName evidence="10">Diguanylate cyclase domain-containing protein</fullName>
        <ecNumber evidence="10">2.7.7.65</ecNumber>
    </submittedName>
</protein>
<dbReference type="PANTHER" id="PTHR45138:SF9">
    <property type="entry name" value="DIGUANYLATE CYCLASE DGCM-RELATED"/>
    <property type="match status" value="1"/>
</dbReference>
<feature type="transmembrane region" description="Helical" evidence="7">
    <location>
        <begin position="227"/>
        <end position="243"/>
    </location>
</feature>
<dbReference type="SUPFAM" id="SSF55073">
    <property type="entry name" value="Nucleotide cyclase"/>
    <property type="match status" value="1"/>
</dbReference>
<keyword evidence="11" id="KW-1185">Reference proteome</keyword>
<dbReference type="Gene3D" id="3.30.70.270">
    <property type="match status" value="1"/>
</dbReference>
<feature type="transmembrane region" description="Helical" evidence="7">
    <location>
        <begin position="158"/>
        <end position="180"/>
    </location>
</feature>
<feature type="domain" description="GGDEF" evidence="9">
    <location>
        <begin position="687"/>
        <end position="809"/>
    </location>
</feature>
<evidence type="ECO:0000256" key="5">
    <source>
        <dbReference type="ARBA" id="ARBA00023136"/>
    </source>
</evidence>
<dbReference type="PROSITE" id="PS50887">
    <property type="entry name" value="GGDEF"/>
    <property type="match status" value="1"/>
</dbReference>
<dbReference type="SUPFAM" id="SSF55781">
    <property type="entry name" value="GAF domain-like"/>
    <property type="match status" value="1"/>
</dbReference>
<dbReference type="Gene3D" id="3.30.450.20">
    <property type="entry name" value="PAS domain"/>
    <property type="match status" value="1"/>
</dbReference>
<organism evidence="10 11">
    <name type="scientific">Kineococcus gynurae</name>
    <dbReference type="NCBI Taxonomy" id="452979"/>
    <lineage>
        <taxon>Bacteria</taxon>
        <taxon>Bacillati</taxon>
        <taxon>Actinomycetota</taxon>
        <taxon>Actinomycetes</taxon>
        <taxon>Kineosporiales</taxon>
        <taxon>Kineosporiaceae</taxon>
        <taxon>Kineococcus</taxon>
    </lineage>
</organism>
<evidence type="ECO:0000313" key="10">
    <source>
        <dbReference type="EMBL" id="MFB9375597.1"/>
    </source>
</evidence>
<evidence type="ECO:0000256" key="3">
    <source>
        <dbReference type="ARBA" id="ARBA00022692"/>
    </source>
</evidence>
<dbReference type="Pfam" id="PF13426">
    <property type="entry name" value="PAS_9"/>
    <property type="match status" value="1"/>
</dbReference>
<dbReference type="EC" id="2.7.7.65" evidence="10"/>
<evidence type="ECO:0000256" key="2">
    <source>
        <dbReference type="ARBA" id="ARBA00022475"/>
    </source>
</evidence>
<keyword evidence="5 7" id="KW-0472">Membrane</keyword>
<comment type="caution">
    <text evidence="10">The sequence shown here is derived from an EMBL/GenBank/DDBJ whole genome shotgun (WGS) entry which is preliminary data.</text>
</comment>
<dbReference type="InterPro" id="IPR003018">
    <property type="entry name" value="GAF"/>
</dbReference>
<dbReference type="NCBIfam" id="TIGR00254">
    <property type="entry name" value="GGDEF"/>
    <property type="match status" value="1"/>
</dbReference>
<dbReference type="InterPro" id="IPR029787">
    <property type="entry name" value="Nucleotide_cyclase"/>
</dbReference>